<feature type="compositionally biased region" description="Acidic residues" evidence="2">
    <location>
        <begin position="20"/>
        <end position="32"/>
    </location>
</feature>
<feature type="coiled-coil region" evidence="1">
    <location>
        <begin position="194"/>
        <end position="224"/>
    </location>
</feature>
<dbReference type="EMBL" id="JH712000">
    <property type="protein sequence ID" value="EIW51163.1"/>
    <property type="molecule type" value="Genomic_DNA"/>
</dbReference>
<keyword evidence="1" id="KW-0175">Coiled coil</keyword>
<proteinExistence type="predicted"/>
<protein>
    <submittedName>
        <fullName evidence="3">Uncharacterized protein</fullName>
    </submittedName>
</protein>
<evidence type="ECO:0000313" key="3">
    <source>
        <dbReference type="EMBL" id="EIW51163.1"/>
    </source>
</evidence>
<keyword evidence="4" id="KW-1185">Reference proteome</keyword>
<feature type="region of interest" description="Disordered" evidence="2">
    <location>
        <begin position="1"/>
        <end position="40"/>
    </location>
</feature>
<name>R7S606_TRAVS</name>
<gene>
    <name evidence="3" type="ORF">TRAVEDRAFT_54830</name>
</gene>
<dbReference type="RefSeq" id="XP_008045951.1">
    <property type="nucleotide sequence ID" value="XM_008047760.1"/>
</dbReference>
<evidence type="ECO:0000256" key="2">
    <source>
        <dbReference type="SAM" id="MobiDB-lite"/>
    </source>
</evidence>
<sequence length="239" mass="26492">MSTWSSFDSPPPEGMMDVTSDSDDASTSDADDASMWNDLPELEEVDDVPELLELDDIPALQELDDIEPSASNDLSGSLRQPSAILGYAYMEPNDSNIHHVSGDTIRALTASFRSTASAGATIMWGEVSFSYGTVSLDRNLRPRHTIATEIQGLYDRASGYDEQAQDAQEELESEDPEMIRTLTPEGLRTHQEHMALLAREVASCETMRDQLETQARLLEEAQALGMTDEEWRAHYLDGM</sequence>
<reference evidence="4" key="1">
    <citation type="journal article" date="2012" name="Science">
        <title>The Paleozoic origin of enzymatic lignin decomposition reconstructed from 31 fungal genomes.</title>
        <authorList>
            <person name="Floudas D."/>
            <person name="Binder M."/>
            <person name="Riley R."/>
            <person name="Barry K."/>
            <person name="Blanchette R.A."/>
            <person name="Henrissat B."/>
            <person name="Martinez A.T."/>
            <person name="Otillar R."/>
            <person name="Spatafora J.W."/>
            <person name="Yadav J.S."/>
            <person name="Aerts A."/>
            <person name="Benoit I."/>
            <person name="Boyd A."/>
            <person name="Carlson A."/>
            <person name="Copeland A."/>
            <person name="Coutinho P.M."/>
            <person name="de Vries R.P."/>
            <person name="Ferreira P."/>
            <person name="Findley K."/>
            <person name="Foster B."/>
            <person name="Gaskell J."/>
            <person name="Glotzer D."/>
            <person name="Gorecki P."/>
            <person name="Heitman J."/>
            <person name="Hesse C."/>
            <person name="Hori C."/>
            <person name="Igarashi K."/>
            <person name="Jurgens J.A."/>
            <person name="Kallen N."/>
            <person name="Kersten P."/>
            <person name="Kohler A."/>
            <person name="Kuees U."/>
            <person name="Kumar T.K.A."/>
            <person name="Kuo A."/>
            <person name="LaButti K."/>
            <person name="Larrondo L.F."/>
            <person name="Lindquist E."/>
            <person name="Ling A."/>
            <person name="Lombard V."/>
            <person name="Lucas S."/>
            <person name="Lundell T."/>
            <person name="Martin R."/>
            <person name="McLaughlin D.J."/>
            <person name="Morgenstern I."/>
            <person name="Morin E."/>
            <person name="Murat C."/>
            <person name="Nagy L.G."/>
            <person name="Nolan M."/>
            <person name="Ohm R.A."/>
            <person name="Patyshakuliyeva A."/>
            <person name="Rokas A."/>
            <person name="Ruiz-Duenas F.J."/>
            <person name="Sabat G."/>
            <person name="Salamov A."/>
            <person name="Samejima M."/>
            <person name="Schmutz J."/>
            <person name="Slot J.C."/>
            <person name="St John F."/>
            <person name="Stenlid J."/>
            <person name="Sun H."/>
            <person name="Sun S."/>
            <person name="Syed K."/>
            <person name="Tsang A."/>
            <person name="Wiebenga A."/>
            <person name="Young D."/>
            <person name="Pisabarro A."/>
            <person name="Eastwood D.C."/>
            <person name="Martin F."/>
            <person name="Cullen D."/>
            <person name="Grigoriev I.V."/>
            <person name="Hibbett D.S."/>
        </authorList>
    </citation>
    <scope>NUCLEOTIDE SEQUENCE [LARGE SCALE GENOMIC DNA]</scope>
    <source>
        <strain evidence="4">FP-101664</strain>
    </source>
</reference>
<organism evidence="3 4">
    <name type="scientific">Trametes versicolor (strain FP-101664)</name>
    <name type="common">White-rot fungus</name>
    <name type="synonym">Coriolus versicolor</name>
    <dbReference type="NCBI Taxonomy" id="717944"/>
    <lineage>
        <taxon>Eukaryota</taxon>
        <taxon>Fungi</taxon>
        <taxon>Dikarya</taxon>
        <taxon>Basidiomycota</taxon>
        <taxon>Agaricomycotina</taxon>
        <taxon>Agaricomycetes</taxon>
        <taxon>Polyporales</taxon>
        <taxon>Polyporaceae</taxon>
        <taxon>Trametes</taxon>
    </lineage>
</organism>
<dbReference type="AlphaFoldDB" id="R7S606"/>
<dbReference type="OrthoDB" id="2759933at2759"/>
<dbReference type="OMA" id="EDPEMIW"/>
<dbReference type="GeneID" id="19417555"/>
<evidence type="ECO:0000256" key="1">
    <source>
        <dbReference type="SAM" id="Coils"/>
    </source>
</evidence>
<dbReference type="Proteomes" id="UP000054317">
    <property type="component" value="Unassembled WGS sequence"/>
</dbReference>
<dbReference type="KEGG" id="tvs:TRAVEDRAFT_54830"/>
<accession>R7S606</accession>
<evidence type="ECO:0000313" key="4">
    <source>
        <dbReference type="Proteomes" id="UP000054317"/>
    </source>
</evidence>